<dbReference type="RefSeq" id="WP_218092425.1">
    <property type="nucleotide sequence ID" value="NZ_CAJVAS010000010.1"/>
</dbReference>
<comment type="caution">
    <text evidence="2">The sequence shown here is derived from an EMBL/GenBank/DDBJ whole genome shotgun (WGS) entry which is preliminary data.</text>
</comment>
<accession>A0A916NXB5</accession>
<keyword evidence="1" id="KW-0812">Transmembrane</keyword>
<feature type="transmembrane region" description="Helical" evidence="1">
    <location>
        <begin position="64"/>
        <end position="85"/>
    </location>
</feature>
<protein>
    <submittedName>
        <fullName evidence="2">Uncharacterized protein</fullName>
    </submittedName>
</protein>
<keyword evidence="3" id="KW-1185">Reference proteome</keyword>
<keyword evidence="1" id="KW-0472">Membrane</keyword>
<dbReference type="Proteomes" id="UP000693672">
    <property type="component" value="Unassembled WGS sequence"/>
</dbReference>
<proteinExistence type="predicted"/>
<dbReference type="EMBL" id="CAJVAS010000010">
    <property type="protein sequence ID" value="CAG7624618.1"/>
    <property type="molecule type" value="Genomic_DNA"/>
</dbReference>
<name>A0A916NXB5_9BACL</name>
<organism evidence="2 3">
    <name type="scientific">Paenibacillus solanacearum</name>
    <dbReference type="NCBI Taxonomy" id="2048548"/>
    <lineage>
        <taxon>Bacteria</taxon>
        <taxon>Bacillati</taxon>
        <taxon>Bacillota</taxon>
        <taxon>Bacilli</taxon>
        <taxon>Bacillales</taxon>
        <taxon>Paenibacillaceae</taxon>
        <taxon>Paenibacillus</taxon>
    </lineage>
</organism>
<dbReference type="AlphaFoldDB" id="A0A916NXB5"/>
<evidence type="ECO:0000313" key="2">
    <source>
        <dbReference type="EMBL" id="CAG7624618.1"/>
    </source>
</evidence>
<evidence type="ECO:0000313" key="3">
    <source>
        <dbReference type="Proteomes" id="UP000693672"/>
    </source>
</evidence>
<reference evidence="2" key="1">
    <citation type="submission" date="2021-06" db="EMBL/GenBank/DDBJ databases">
        <authorList>
            <person name="Criscuolo A."/>
        </authorList>
    </citation>
    <scope>NUCLEOTIDE SEQUENCE</scope>
    <source>
        <strain evidence="2">CIP111600</strain>
    </source>
</reference>
<evidence type="ECO:0000256" key="1">
    <source>
        <dbReference type="SAM" id="Phobius"/>
    </source>
</evidence>
<sequence>MMTLLAVVGGVVGLTATGSAVLMGWTLYSQSKASPAEAAENGDPRASFYMHAAPHLSRWTFFDYALFALFVIGSLFLFTDLIAVLRDKDAFPPYHYGYLLCGFIFTLAGMLMMAVRLVLTVSLSRTLRSAPVPDHHDHPGHAEHAE</sequence>
<feature type="transmembrane region" description="Helical" evidence="1">
    <location>
        <begin position="97"/>
        <end position="119"/>
    </location>
</feature>
<keyword evidence="1" id="KW-1133">Transmembrane helix</keyword>
<gene>
    <name evidence="2" type="ORF">PAESOLCIP111_02642</name>
</gene>